<organism evidence="1 2">
    <name type="scientific">Liparis tanakae</name>
    <name type="common">Tanaka's snailfish</name>
    <dbReference type="NCBI Taxonomy" id="230148"/>
    <lineage>
        <taxon>Eukaryota</taxon>
        <taxon>Metazoa</taxon>
        <taxon>Chordata</taxon>
        <taxon>Craniata</taxon>
        <taxon>Vertebrata</taxon>
        <taxon>Euteleostomi</taxon>
        <taxon>Actinopterygii</taxon>
        <taxon>Neopterygii</taxon>
        <taxon>Teleostei</taxon>
        <taxon>Neoteleostei</taxon>
        <taxon>Acanthomorphata</taxon>
        <taxon>Eupercaria</taxon>
        <taxon>Perciformes</taxon>
        <taxon>Cottioidei</taxon>
        <taxon>Cottales</taxon>
        <taxon>Liparidae</taxon>
        <taxon>Liparis</taxon>
    </lineage>
</organism>
<evidence type="ECO:0000313" key="1">
    <source>
        <dbReference type="EMBL" id="TNN79279.1"/>
    </source>
</evidence>
<protein>
    <recommendedName>
        <fullName evidence="3">C2H2-type domain-containing protein</fullName>
    </recommendedName>
</protein>
<keyword evidence="2" id="KW-1185">Reference proteome</keyword>
<evidence type="ECO:0000313" key="2">
    <source>
        <dbReference type="Proteomes" id="UP000314294"/>
    </source>
</evidence>
<name>A0A4Z2IMP1_9TELE</name>
<dbReference type="AlphaFoldDB" id="A0A4Z2IMP1"/>
<gene>
    <name evidence="1" type="ORF">EYF80_010524</name>
</gene>
<sequence length="76" mass="8999">MDRMIPLLLRVLEGPGRRRRHFKCSYCPDSASQKVNLKTHVLSVHRRAFDNDRYADRRFKRSRPDCDIPEKSLDDG</sequence>
<accession>A0A4Z2IMP1</accession>
<reference evidence="1 2" key="1">
    <citation type="submission" date="2019-03" db="EMBL/GenBank/DDBJ databases">
        <title>First draft genome of Liparis tanakae, snailfish: a comprehensive survey of snailfish specific genes.</title>
        <authorList>
            <person name="Kim W."/>
            <person name="Song I."/>
            <person name="Jeong J.-H."/>
            <person name="Kim D."/>
            <person name="Kim S."/>
            <person name="Ryu S."/>
            <person name="Song J.Y."/>
            <person name="Lee S.K."/>
        </authorList>
    </citation>
    <scope>NUCLEOTIDE SEQUENCE [LARGE SCALE GENOMIC DNA]</scope>
    <source>
        <tissue evidence="1">Muscle</tissue>
    </source>
</reference>
<dbReference type="SUPFAM" id="SSF57667">
    <property type="entry name" value="beta-beta-alpha zinc fingers"/>
    <property type="match status" value="1"/>
</dbReference>
<comment type="caution">
    <text evidence="1">The sequence shown here is derived from an EMBL/GenBank/DDBJ whole genome shotgun (WGS) entry which is preliminary data.</text>
</comment>
<dbReference type="Proteomes" id="UP000314294">
    <property type="component" value="Unassembled WGS sequence"/>
</dbReference>
<dbReference type="OrthoDB" id="6077919at2759"/>
<dbReference type="EMBL" id="SRLO01000066">
    <property type="protein sequence ID" value="TNN79279.1"/>
    <property type="molecule type" value="Genomic_DNA"/>
</dbReference>
<dbReference type="InterPro" id="IPR036236">
    <property type="entry name" value="Znf_C2H2_sf"/>
</dbReference>
<evidence type="ECO:0008006" key="3">
    <source>
        <dbReference type="Google" id="ProtNLM"/>
    </source>
</evidence>
<proteinExistence type="predicted"/>
<dbReference type="Gene3D" id="3.30.160.60">
    <property type="entry name" value="Classic Zinc Finger"/>
    <property type="match status" value="1"/>
</dbReference>